<dbReference type="OrthoDB" id="10399166at2759"/>
<protein>
    <submittedName>
        <fullName evidence="1">Uncharacterized protein</fullName>
    </submittedName>
</protein>
<evidence type="ECO:0000313" key="2">
    <source>
        <dbReference type="Proteomes" id="UP000748756"/>
    </source>
</evidence>
<dbReference type="AlphaFoldDB" id="A0A9P5V9H6"/>
<name>A0A9P5V9H6_9FUNG</name>
<organism evidence="1 2">
    <name type="scientific">Linnemannia schmuckeri</name>
    <dbReference type="NCBI Taxonomy" id="64567"/>
    <lineage>
        <taxon>Eukaryota</taxon>
        <taxon>Fungi</taxon>
        <taxon>Fungi incertae sedis</taxon>
        <taxon>Mucoromycota</taxon>
        <taxon>Mortierellomycotina</taxon>
        <taxon>Mortierellomycetes</taxon>
        <taxon>Mortierellales</taxon>
        <taxon>Mortierellaceae</taxon>
        <taxon>Linnemannia</taxon>
    </lineage>
</organism>
<comment type="caution">
    <text evidence="1">The sequence shown here is derived from an EMBL/GenBank/DDBJ whole genome shotgun (WGS) entry which is preliminary data.</text>
</comment>
<proteinExistence type="predicted"/>
<evidence type="ECO:0000313" key="1">
    <source>
        <dbReference type="EMBL" id="KAF9148995.1"/>
    </source>
</evidence>
<sequence>MSRSKMKGIAFNDATMWVDSPAIPQEKHGYAVHMYSCHGADTNKVKVQIANDSAEAQKCALYPFLEDIDSGVIQPGTAFSIEEFYGHRSSPELEVNSWSTPTFHPCKLVMVESRTANFGTVSVEVFHVFLCDARTNASLIT</sequence>
<keyword evidence="2" id="KW-1185">Reference proteome</keyword>
<reference evidence="1" key="1">
    <citation type="journal article" date="2020" name="Fungal Divers.">
        <title>Resolving the Mortierellaceae phylogeny through synthesis of multi-gene phylogenetics and phylogenomics.</title>
        <authorList>
            <person name="Vandepol N."/>
            <person name="Liber J."/>
            <person name="Desiro A."/>
            <person name="Na H."/>
            <person name="Kennedy M."/>
            <person name="Barry K."/>
            <person name="Grigoriev I.V."/>
            <person name="Miller A.N."/>
            <person name="O'Donnell K."/>
            <person name="Stajich J.E."/>
            <person name="Bonito G."/>
        </authorList>
    </citation>
    <scope>NUCLEOTIDE SEQUENCE</scope>
    <source>
        <strain evidence="1">NRRL 6426</strain>
    </source>
</reference>
<accession>A0A9P5V9H6</accession>
<dbReference type="Proteomes" id="UP000748756">
    <property type="component" value="Unassembled WGS sequence"/>
</dbReference>
<gene>
    <name evidence="1" type="ORF">BG015_009228</name>
</gene>
<dbReference type="EMBL" id="JAAAUQ010000587">
    <property type="protein sequence ID" value="KAF9148995.1"/>
    <property type="molecule type" value="Genomic_DNA"/>
</dbReference>